<proteinExistence type="predicted"/>
<reference evidence="1 2" key="1">
    <citation type="submission" date="2014-04" db="EMBL/GenBank/DDBJ databases">
        <authorList>
            <consortium name="International Citrus Genome Consortium"/>
            <person name="Gmitter F."/>
            <person name="Chen C."/>
            <person name="Farmerie W."/>
            <person name="Harkins T."/>
            <person name="Desany B."/>
            <person name="Mohiuddin M."/>
            <person name="Kodira C."/>
            <person name="Borodovsky M."/>
            <person name="Lomsadze A."/>
            <person name="Burns P."/>
            <person name="Jenkins J."/>
            <person name="Prochnik S."/>
            <person name="Shu S."/>
            <person name="Chapman J."/>
            <person name="Pitluck S."/>
            <person name="Schmutz J."/>
            <person name="Rokhsar D."/>
        </authorList>
    </citation>
    <scope>NUCLEOTIDE SEQUENCE</scope>
</reference>
<organism evidence="1 2">
    <name type="scientific">Citrus sinensis</name>
    <name type="common">Sweet orange</name>
    <name type="synonym">Citrus aurantium var. sinensis</name>
    <dbReference type="NCBI Taxonomy" id="2711"/>
    <lineage>
        <taxon>Eukaryota</taxon>
        <taxon>Viridiplantae</taxon>
        <taxon>Streptophyta</taxon>
        <taxon>Embryophyta</taxon>
        <taxon>Tracheophyta</taxon>
        <taxon>Spermatophyta</taxon>
        <taxon>Magnoliopsida</taxon>
        <taxon>eudicotyledons</taxon>
        <taxon>Gunneridae</taxon>
        <taxon>Pentapetalae</taxon>
        <taxon>rosids</taxon>
        <taxon>malvids</taxon>
        <taxon>Sapindales</taxon>
        <taxon>Rutaceae</taxon>
        <taxon>Aurantioideae</taxon>
        <taxon>Citrus</taxon>
    </lineage>
</organism>
<dbReference type="PANTHER" id="PTHR34127">
    <property type="entry name" value="OS04G0405600 PROTEIN"/>
    <property type="match status" value="1"/>
</dbReference>
<protein>
    <submittedName>
        <fullName evidence="1">Uncharacterized protein</fullName>
    </submittedName>
</protein>
<evidence type="ECO:0000313" key="1">
    <source>
        <dbReference type="EMBL" id="KDO73685.1"/>
    </source>
</evidence>
<dbReference type="InterPro" id="IPR010765">
    <property type="entry name" value="DUF1350"/>
</dbReference>
<name>A0A067G560_CITSI</name>
<dbReference type="Pfam" id="PF07082">
    <property type="entry name" value="DUF1350"/>
    <property type="match status" value="1"/>
</dbReference>
<accession>A0A067G560</accession>
<gene>
    <name evidence="1" type="ORF">CISIN_1g0173542mg</name>
</gene>
<dbReference type="AlphaFoldDB" id="A0A067G560"/>
<dbReference type="PANTHER" id="PTHR34127:SF3">
    <property type="entry name" value="INITIATION FACTOR 4F SUBUNIT (DUF1350)"/>
    <property type="match status" value="1"/>
</dbReference>
<feature type="non-terminal residue" evidence="1">
    <location>
        <position position="1"/>
    </location>
</feature>
<dbReference type="EMBL" id="KK784885">
    <property type="protein sequence ID" value="KDO73685.1"/>
    <property type="molecule type" value="Genomic_DNA"/>
</dbReference>
<dbReference type="Proteomes" id="UP000027120">
    <property type="component" value="Unassembled WGS sequence"/>
</dbReference>
<sequence length="163" mass="18007">PATEAVPYFEQLGPLVNQMMPIVEASPVYSMARNASGDAWKLLLNTAEALIPGSDMESLVSLNNFVDQLPSVFGQVKFSFDTIDQTDLLEETLKPRMESIGGTVEKVQLNGNHITPCIQEPKWQVGYIYTPADAIAQGLKTLSLNEIRILSKTISGWFGRFED</sequence>
<evidence type="ECO:0000313" key="2">
    <source>
        <dbReference type="Proteomes" id="UP000027120"/>
    </source>
</evidence>
<keyword evidence="2" id="KW-1185">Reference proteome</keyword>